<dbReference type="Gene3D" id="3.40.50.300">
    <property type="entry name" value="P-loop containing nucleotide triphosphate hydrolases"/>
    <property type="match status" value="1"/>
</dbReference>
<evidence type="ECO:0000259" key="5">
    <source>
        <dbReference type="SMART" id="SM00382"/>
    </source>
</evidence>
<accession>A0A5J4Z820</accession>
<dbReference type="SUPFAM" id="SSF52540">
    <property type="entry name" value="P-loop containing nucleoside triphosphate hydrolases"/>
    <property type="match status" value="1"/>
</dbReference>
<evidence type="ECO:0000256" key="1">
    <source>
        <dbReference type="ARBA" id="ARBA00006914"/>
    </source>
</evidence>
<protein>
    <submittedName>
        <fullName evidence="6">Fidgetin-like protein 1</fullName>
    </submittedName>
</protein>
<dbReference type="Pfam" id="PF17862">
    <property type="entry name" value="AAA_lid_3"/>
    <property type="match status" value="1"/>
</dbReference>
<feature type="compositionally biased region" description="Low complexity" evidence="4">
    <location>
        <begin position="516"/>
        <end position="526"/>
    </location>
</feature>
<evidence type="ECO:0000256" key="2">
    <source>
        <dbReference type="ARBA" id="ARBA00022741"/>
    </source>
</evidence>
<dbReference type="InterPro" id="IPR041569">
    <property type="entry name" value="AAA_lid_3"/>
</dbReference>
<dbReference type="InterPro" id="IPR050304">
    <property type="entry name" value="MT-severing_AAA_ATPase"/>
</dbReference>
<dbReference type="InterPro" id="IPR015415">
    <property type="entry name" value="Spast_Vps4_C"/>
</dbReference>
<feature type="region of interest" description="Disordered" evidence="4">
    <location>
        <begin position="80"/>
        <end position="99"/>
    </location>
</feature>
<keyword evidence="3" id="KW-0067">ATP-binding</keyword>
<evidence type="ECO:0000256" key="4">
    <source>
        <dbReference type="SAM" id="MobiDB-lite"/>
    </source>
</evidence>
<dbReference type="AlphaFoldDB" id="A0A5J4Z820"/>
<feature type="compositionally biased region" description="Basic and acidic residues" evidence="4">
    <location>
        <begin position="33"/>
        <end position="50"/>
    </location>
</feature>
<dbReference type="PANTHER" id="PTHR23074">
    <property type="entry name" value="AAA DOMAIN-CONTAINING"/>
    <property type="match status" value="1"/>
</dbReference>
<dbReference type="InterPro" id="IPR003593">
    <property type="entry name" value="AAA+_ATPase"/>
</dbReference>
<feature type="region of interest" description="Disordered" evidence="4">
    <location>
        <begin position="488"/>
        <end position="551"/>
    </location>
</feature>
<sequence length="861" mass="94761">MTVLPSVRSGVGPEHGKAHHGAAGANAVPGCTVDEHAHEHEHEHEHEQKHAQSSRLESQARTPHVGLNDVSVFGVNRHAQERRNGGAVESEQAQRLQIPDKSVSEQKVALAQLVGAAQQAEQVMEVLFRKQEPLLPSDMTAPVSVSQQDSFAAAASNEDERAQQIWALRVAQLAYGMVARHSLHEQGHCLRSGSTSFVSREDRDDKTLNARESWDAVEQYKRVQQEHVDLSCYVGVAARLQAAERALTSNQPSPYSEETARRLKERLQGCLKLAPRPVSEDSHHQYSNDLLVFPELLRTVLQPRAEASSWSARASTAYTAQGAWLRHFETARAPERGLAQVQKEVKAGTDPRRTQLPYTEAGSARHQARRKVASEAKRTHVDEENHADQLDVHALLTGSGANGTRKRKGLEPTSPEIVQSVHDPAHLNIGEDLPRKLTMQKKHSMRRGSSEDEGDAVALDMREEEPSSVNPSASRTFVSAWERMAEDAEKKGLKRSGRTHAASSGYRPVKSILSRQQQQQQQQHQQPGAEKRHVQQPEAKANADPDLPEIPNVEPRLVEVIMNEVLESKPGVDWDDIAGLVFAKKCVMEAVIWPMQRPDIFRGLRGPPKGLLLFGPPGTGKTMIGRAIASKSMSTFFNISASSLTSKWVGEGEKTVRALFAVARKFQPAVVFIDEIDSLLQARSDGEQESTRRIKTEFLVQMDGAGSSKDDRVLVVGATNRPSELDEAARRRFVKRLYIPLPDKAARHALVPRLLADQSHTIDETSLDEIVRLTKGYSGSDLYALCAEAALEPVRDLGDDLGSISASGVRPIALADFRAAARSVRSSVAVKELDAYIEWNKQYGSFGAGDPGDQSRPLSPT</sequence>
<dbReference type="Pfam" id="PF00004">
    <property type="entry name" value="AAA"/>
    <property type="match status" value="1"/>
</dbReference>
<dbReference type="Gene3D" id="1.10.8.60">
    <property type="match status" value="1"/>
</dbReference>
<dbReference type="EMBL" id="VRMN01000001">
    <property type="protein sequence ID" value="KAA8499250.1"/>
    <property type="molecule type" value="Genomic_DNA"/>
</dbReference>
<dbReference type="PROSITE" id="PS00674">
    <property type="entry name" value="AAA"/>
    <property type="match status" value="1"/>
</dbReference>
<comment type="similarity">
    <text evidence="1">Belongs to the AAA ATPase family.</text>
</comment>
<gene>
    <name evidence="6" type="ORF">FVE85_6835</name>
</gene>
<dbReference type="OrthoDB" id="10251136at2759"/>
<reference evidence="7" key="1">
    <citation type="journal article" date="2019" name="Nat. Commun.">
        <title>Expansion of phycobilisome linker gene families in mesophilic red algae.</title>
        <authorList>
            <person name="Lee J."/>
            <person name="Kim D."/>
            <person name="Bhattacharya D."/>
            <person name="Yoon H.S."/>
        </authorList>
    </citation>
    <scope>NUCLEOTIDE SEQUENCE [LARGE SCALE GENOMIC DNA]</scope>
    <source>
        <strain evidence="7">CCMP 1328</strain>
    </source>
</reference>
<dbReference type="GO" id="GO:0005524">
    <property type="term" value="F:ATP binding"/>
    <property type="evidence" value="ECO:0007669"/>
    <property type="project" value="UniProtKB-KW"/>
</dbReference>
<dbReference type="Proteomes" id="UP000324585">
    <property type="component" value="Unassembled WGS sequence"/>
</dbReference>
<feature type="domain" description="AAA+ ATPase" evidence="5">
    <location>
        <begin position="607"/>
        <end position="743"/>
    </location>
</feature>
<feature type="region of interest" description="Disordered" evidence="4">
    <location>
        <begin position="1"/>
        <end position="60"/>
    </location>
</feature>
<keyword evidence="7" id="KW-1185">Reference proteome</keyword>
<dbReference type="GO" id="GO:0016887">
    <property type="term" value="F:ATP hydrolysis activity"/>
    <property type="evidence" value="ECO:0007669"/>
    <property type="project" value="InterPro"/>
</dbReference>
<evidence type="ECO:0000313" key="7">
    <source>
        <dbReference type="Proteomes" id="UP000324585"/>
    </source>
</evidence>
<dbReference type="SMART" id="SM00382">
    <property type="entry name" value="AAA"/>
    <property type="match status" value="1"/>
</dbReference>
<dbReference type="FunFam" id="3.40.50.300:FF:000093">
    <property type="entry name" value="Fidgetin-like 1"/>
    <property type="match status" value="1"/>
</dbReference>
<dbReference type="FunFam" id="1.10.8.60:FF:000022">
    <property type="entry name" value="Fidgetin like 1"/>
    <property type="match status" value="1"/>
</dbReference>
<name>A0A5J4Z820_PORPP</name>
<organism evidence="6 7">
    <name type="scientific">Porphyridium purpureum</name>
    <name type="common">Red alga</name>
    <name type="synonym">Porphyridium cruentum</name>
    <dbReference type="NCBI Taxonomy" id="35688"/>
    <lineage>
        <taxon>Eukaryota</taxon>
        <taxon>Rhodophyta</taxon>
        <taxon>Bangiophyceae</taxon>
        <taxon>Porphyridiales</taxon>
        <taxon>Porphyridiaceae</taxon>
        <taxon>Porphyridium</taxon>
    </lineage>
</organism>
<evidence type="ECO:0000313" key="6">
    <source>
        <dbReference type="EMBL" id="KAA8499250.1"/>
    </source>
</evidence>
<evidence type="ECO:0000256" key="3">
    <source>
        <dbReference type="ARBA" id="ARBA00022840"/>
    </source>
</evidence>
<feature type="region of interest" description="Disordered" evidence="4">
    <location>
        <begin position="398"/>
        <end position="434"/>
    </location>
</feature>
<dbReference type="Pfam" id="PF09336">
    <property type="entry name" value="Vps4_C"/>
    <property type="match status" value="1"/>
</dbReference>
<proteinExistence type="inferred from homology"/>
<dbReference type="InterPro" id="IPR003960">
    <property type="entry name" value="ATPase_AAA_CS"/>
</dbReference>
<keyword evidence="2" id="KW-0547">Nucleotide-binding</keyword>
<comment type="caution">
    <text evidence="6">The sequence shown here is derived from an EMBL/GenBank/DDBJ whole genome shotgun (WGS) entry which is preliminary data.</text>
</comment>
<dbReference type="InterPro" id="IPR003959">
    <property type="entry name" value="ATPase_AAA_core"/>
</dbReference>
<dbReference type="InterPro" id="IPR027417">
    <property type="entry name" value="P-loop_NTPase"/>
</dbReference>
<dbReference type="PANTHER" id="PTHR23074:SF17">
    <property type="entry name" value="FIDGETIN-LIKE PROTEIN 1"/>
    <property type="match status" value="1"/>
</dbReference>
<feature type="compositionally biased region" description="Polar residues" evidence="4">
    <location>
        <begin position="51"/>
        <end position="60"/>
    </location>
</feature>